<protein>
    <submittedName>
        <fullName evidence="1">Uncharacterized protein</fullName>
    </submittedName>
</protein>
<keyword evidence="2" id="KW-1185">Reference proteome</keyword>
<comment type="caution">
    <text evidence="1">The sequence shown here is derived from an EMBL/GenBank/DDBJ whole genome shotgun (WGS) entry which is preliminary data.</text>
</comment>
<evidence type="ECO:0000313" key="1">
    <source>
        <dbReference type="EMBL" id="KUO16829.1"/>
    </source>
</evidence>
<dbReference type="OrthoDB" id="3296614at2"/>
<accession>A0A101UTY3</accession>
<dbReference type="RefSeq" id="WP_067029402.1">
    <property type="nucleotide sequence ID" value="NZ_KQ949102.1"/>
</dbReference>
<gene>
    <name evidence="1" type="ORF">AQJ91_33740</name>
</gene>
<organism evidence="1 2">
    <name type="scientific">Streptomyces dysideae</name>
    <dbReference type="NCBI Taxonomy" id="909626"/>
    <lineage>
        <taxon>Bacteria</taxon>
        <taxon>Bacillati</taxon>
        <taxon>Actinomycetota</taxon>
        <taxon>Actinomycetes</taxon>
        <taxon>Kitasatosporales</taxon>
        <taxon>Streptomycetaceae</taxon>
        <taxon>Streptomyces</taxon>
    </lineage>
</organism>
<name>A0A101UTY3_9ACTN</name>
<dbReference type="STRING" id="909626.AQJ91_33740"/>
<reference evidence="1 2" key="1">
    <citation type="submission" date="2015-10" db="EMBL/GenBank/DDBJ databases">
        <title>Draft genome sequence of Streptomyces sp. RV15, isolated from a marine sponge.</title>
        <authorList>
            <person name="Ruckert C."/>
            <person name="Abdelmohsen U.R."/>
            <person name="Winkler A."/>
            <person name="Hentschel U."/>
            <person name="Kalinowski J."/>
            <person name="Kampfer P."/>
            <person name="Glaeser S."/>
        </authorList>
    </citation>
    <scope>NUCLEOTIDE SEQUENCE [LARGE SCALE GENOMIC DNA]</scope>
    <source>
        <strain evidence="1 2">RV15</strain>
    </source>
</reference>
<evidence type="ECO:0000313" key="2">
    <source>
        <dbReference type="Proteomes" id="UP000053260"/>
    </source>
</evidence>
<proteinExistence type="predicted"/>
<dbReference type="EMBL" id="LMXB01000083">
    <property type="protein sequence ID" value="KUO16829.1"/>
    <property type="molecule type" value="Genomic_DNA"/>
</dbReference>
<dbReference type="Proteomes" id="UP000053260">
    <property type="component" value="Unassembled WGS sequence"/>
</dbReference>
<sequence length="107" mass="12419">MESRVLYAEIRPYTVPETLEELAGPAAGAVVLPTALDWTPKRVYDLSDDVDLRMLYETVIREAMHVEELRNFLDPVLLSAVWQRLWLPPRARLMWEGRFPQLARRAA</sequence>
<dbReference type="AlphaFoldDB" id="A0A101UTY3"/>